<protein>
    <submittedName>
        <fullName evidence="1">Uncharacterized protein</fullName>
    </submittedName>
</protein>
<reference evidence="1 2" key="1">
    <citation type="submission" date="2016-06" db="EMBL/GenBank/DDBJ databases">
        <title>Comparative genomics of the ectomycorrhizal sister species Rhizopogon vinicolor and Rhizopogon vesiculosus (Basidiomycota: Boletales) reveals a divergence of the mating type B locus.</title>
        <authorList>
            <consortium name="DOE Joint Genome Institute"/>
            <person name="Mujic A.B."/>
            <person name="Kuo A."/>
            <person name="Tritt A."/>
            <person name="Lipzen A."/>
            <person name="Chen C."/>
            <person name="Johnson J."/>
            <person name="Sharma A."/>
            <person name="Barry K."/>
            <person name="Grigoriev I.V."/>
            <person name="Spatafora J.W."/>
        </authorList>
    </citation>
    <scope>NUCLEOTIDE SEQUENCE [LARGE SCALE GENOMIC DNA]</scope>
    <source>
        <strain evidence="1 2">AM-OR11-026</strain>
    </source>
</reference>
<dbReference type="InParanoid" id="A0A1B7MH46"/>
<name>A0A1B7MH46_9AGAM</name>
<gene>
    <name evidence="1" type="ORF">K503DRAFT_777184</name>
</gene>
<dbReference type="EMBL" id="KV449190">
    <property type="protein sequence ID" value="OAX31909.1"/>
    <property type="molecule type" value="Genomic_DNA"/>
</dbReference>
<dbReference type="AlphaFoldDB" id="A0A1B7MH46"/>
<sequence>MADFFATYRLSATLQEVLSRHGFTGPSSLCYAMAQDVGSMELRYGDVAQLKDAMAQWSQRV</sequence>
<evidence type="ECO:0000313" key="2">
    <source>
        <dbReference type="Proteomes" id="UP000092154"/>
    </source>
</evidence>
<evidence type="ECO:0000313" key="1">
    <source>
        <dbReference type="EMBL" id="OAX31909.1"/>
    </source>
</evidence>
<proteinExistence type="predicted"/>
<organism evidence="1 2">
    <name type="scientific">Rhizopogon vinicolor AM-OR11-026</name>
    <dbReference type="NCBI Taxonomy" id="1314800"/>
    <lineage>
        <taxon>Eukaryota</taxon>
        <taxon>Fungi</taxon>
        <taxon>Dikarya</taxon>
        <taxon>Basidiomycota</taxon>
        <taxon>Agaricomycotina</taxon>
        <taxon>Agaricomycetes</taxon>
        <taxon>Agaricomycetidae</taxon>
        <taxon>Boletales</taxon>
        <taxon>Suillineae</taxon>
        <taxon>Rhizopogonaceae</taxon>
        <taxon>Rhizopogon</taxon>
    </lineage>
</organism>
<keyword evidence="2" id="KW-1185">Reference proteome</keyword>
<dbReference type="OrthoDB" id="3063862at2759"/>
<accession>A0A1B7MH46</accession>
<dbReference type="Proteomes" id="UP000092154">
    <property type="component" value="Unassembled WGS sequence"/>
</dbReference>